<feature type="domain" description="Aminotransferase class I/classII large" evidence="6">
    <location>
        <begin position="28"/>
        <end position="385"/>
    </location>
</feature>
<keyword evidence="5" id="KW-0663">Pyridoxal phosphate</keyword>
<evidence type="ECO:0000256" key="5">
    <source>
        <dbReference type="ARBA" id="ARBA00022898"/>
    </source>
</evidence>
<sequence>MEHQVSRRTLSTDNPVVSVTQDAMAQGTDVIGLAQGVVYWPPPPEVLDAAQAAVKDPSISRYGPDMGMPELRQALREKVARDNKLYNHNICVTHGCQQAFINVMLTLTDPTDKVILFRPCYFDHHMSICQLGGGREAGIVFGPRDSQTMHPDIDWLRTTMSQPDPPKVVALVNPCNPTGIVLSEEELRAISDICAGAKAWLILDETYENFVFSPELEHETISAPHVVHLFSFSKAYGMMGWRCGYIAYPDFDWSDRLGKEFIKCQDTVCICANQLGQRAALKALEMSCAQYRDEKIATLKKNRELLLDALSPLGTLCNGIYGGEALYFFAKLPHGCEDDLEAMKWLVKHAGVCIVPGSACHQKGYFRVSFGNLDPASMEKAAARLKAGLARMVVEGIGAN</sequence>
<dbReference type="CDD" id="cd00609">
    <property type="entry name" value="AAT_like"/>
    <property type="match status" value="1"/>
</dbReference>
<dbReference type="Pfam" id="PF00155">
    <property type="entry name" value="Aminotran_1_2"/>
    <property type="match status" value="1"/>
</dbReference>
<organism evidence="7 8">
    <name type="scientific">Dunaliella salina</name>
    <name type="common">Green alga</name>
    <name type="synonym">Protococcus salinus</name>
    <dbReference type="NCBI Taxonomy" id="3046"/>
    <lineage>
        <taxon>Eukaryota</taxon>
        <taxon>Viridiplantae</taxon>
        <taxon>Chlorophyta</taxon>
        <taxon>core chlorophytes</taxon>
        <taxon>Chlorophyceae</taxon>
        <taxon>CS clade</taxon>
        <taxon>Chlamydomonadales</taxon>
        <taxon>Dunaliellaceae</taxon>
        <taxon>Dunaliella</taxon>
    </lineage>
</organism>
<evidence type="ECO:0000256" key="2">
    <source>
        <dbReference type="ARBA" id="ARBA00007441"/>
    </source>
</evidence>
<dbReference type="PANTHER" id="PTHR46383:SF5">
    <property type="entry name" value="AMINOTRANSFERASE CLASS I_CLASSII DOMAIN-CONTAINING PROTEIN"/>
    <property type="match status" value="1"/>
</dbReference>
<evidence type="ECO:0000313" key="7">
    <source>
        <dbReference type="EMBL" id="KAF5832654.1"/>
    </source>
</evidence>
<dbReference type="PANTHER" id="PTHR46383">
    <property type="entry name" value="ASPARTATE AMINOTRANSFERASE"/>
    <property type="match status" value="1"/>
</dbReference>
<gene>
    <name evidence="7" type="ORF">DUNSADRAFT_11399</name>
</gene>
<evidence type="ECO:0000313" key="8">
    <source>
        <dbReference type="Proteomes" id="UP000815325"/>
    </source>
</evidence>
<dbReference type="InterPro" id="IPR015424">
    <property type="entry name" value="PyrdxlP-dep_Trfase"/>
</dbReference>
<dbReference type="InterPro" id="IPR004839">
    <property type="entry name" value="Aminotransferase_I/II_large"/>
</dbReference>
<comment type="caution">
    <text evidence="7">The sequence shown here is derived from an EMBL/GenBank/DDBJ whole genome shotgun (WGS) entry which is preliminary data.</text>
</comment>
<reference evidence="7" key="1">
    <citation type="submission" date="2017-08" db="EMBL/GenBank/DDBJ databases">
        <authorList>
            <person name="Polle J.E."/>
            <person name="Barry K."/>
            <person name="Cushman J."/>
            <person name="Schmutz J."/>
            <person name="Tran D."/>
            <person name="Hathwaick L.T."/>
            <person name="Yim W.C."/>
            <person name="Jenkins J."/>
            <person name="Mckie-Krisberg Z.M."/>
            <person name="Prochnik S."/>
            <person name="Lindquist E."/>
            <person name="Dockter R.B."/>
            <person name="Adam C."/>
            <person name="Molina H."/>
            <person name="Bunkerborg J."/>
            <person name="Jin E."/>
            <person name="Buchheim M."/>
            <person name="Magnuson J."/>
        </authorList>
    </citation>
    <scope>NUCLEOTIDE SEQUENCE</scope>
    <source>
        <strain evidence="7">CCAP 19/18</strain>
    </source>
</reference>
<accession>A0ABQ7GDL1</accession>
<dbReference type="SUPFAM" id="SSF53383">
    <property type="entry name" value="PLP-dependent transferases"/>
    <property type="match status" value="1"/>
</dbReference>
<evidence type="ECO:0000256" key="1">
    <source>
        <dbReference type="ARBA" id="ARBA00001933"/>
    </source>
</evidence>
<dbReference type="Gene3D" id="3.40.640.10">
    <property type="entry name" value="Type I PLP-dependent aspartate aminotransferase-like (Major domain)"/>
    <property type="match status" value="1"/>
</dbReference>
<dbReference type="EMBL" id="MU069858">
    <property type="protein sequence ID" value="KAF5832654.1"/>
    <property type="molecule type" value="Genomic_DNA"/>
</dbReference>
<comment type="cofactor">
    <cofactor evidence="1">
        <name>pyridoxal 5'-phosphate</name>
        <dbReference type="ChEBI" id="CHEBI:597326"/>
    </cofactor>
</comment>
<evidence type="ECO:0000256" key="4">
    <source>
        <dbReference type="ARBA" id="ARBA00022679"/>
    </source>
</evidence>
<keyword evidence="4" id="KW-0808">Transferase</keyword>
<dbReference type="InterPro" id="IPR015421">
    <property type="entry name" value="PyrdxlP-dep_Trfase_major"/>
</dbReference>
<evidence type="ECO:0000259" key="6">
    <source>
        <dbReference type="Pfam" id="PF00155"/>
    </source>
</evidence>
<proteinExistence type="inferred from homology"/>
<dbReference type="GO" id="GO:0008483">
    <property type="term" value="F:transaminase activity"/>
    <property type="evidence" value="ECO:0007669"/>
    <property type="project" value="UniProtKB-KW"/>
</dbReference>
<keyword evidence="3 7" id="KW-0032">Aminotransferase</keyword>
<protein>
    <submittedName>
        <fullName evidence="7">Aspartate aminotransferase</fullName>
    </submittedName>
</protein>
<dbReference type="Proteomes" id="UP000815325">
    <property type="component" value="Unassembled WGS sequence"/>
</dbReference>
<keyword evidence="8" id="KW-1185">Reference proteome</keyword>
<evidence type="ECO:0000256" key="3">
    <source>
        <dbReference type="ARBA" id="ARBA00022576"/>
    </source>
</evidence>
<name>A0ABQ7GDL1_DUNSA</name>
<comment type="similarity">
    <text evidence="2">Belongs to the class-I pyridoxal-phosphate-dependent aminotransferase family.</text>
</comment>
<dbReference type="InterPro" id="IPR050596">
    <property type="entry name" value="AspAT/PAT-like"/>
</dbReference>